<proteinExistence type="predicted"/>
<evidence type="ECO:0000313" key="2">
    <source>
        <dbReference type="WBParaSite" id="PSAMB.scaffold1172size35012.g11570.t1"/>
    </source>
</evidence>
<organism evidence="1 2">
    <name type="scientific">Plectus sambesii</name>
    <dbReference type="NCBI Taxonomy" id="2011161"/>
    <lineage>
        <taxon>Eukaryota</taxon>
        <taxon>Metazoa</taxon>
        <taxon>Ecdysozoa</taxon>
        <taxon>Nematoda</taxon>
        <taxon>Chromadorea</taxon>
        <taxon>Plectida</taxon>
        <taxon>Plectina</taxon>
        <taxon>Plectoidea</taxon>
        <taxon>Plectidae</taxon>
        <taxon>Plectus</taxon>
    </lineage>
</organism>
<name>A0A914UQJ1_9BILA</name>
<dbReference type="Proteomes" id="UP000887566">
    <property type="component" value="Unplaced"/>
</dbReference>
<keyword evidence="1" id="KW-1185">Reference proteome</keyword>
<protein>
    <submittedName>
        <fullName evidence="2">Uncharacterized protein</fullName>
    </submittedName>
</protein>
<reference evidence="2" key="1">
    <citation type="submission" date="2022-11" db="UniProtKB">
        <authorList>
            <consortium name="WormBaseParasite"/>
        </authorList>
    </citation>
    <scope>IDENTIFICATION</scope>
</reference>
<dbReference type="WBParaSite" id="PSAMB.scaffold1172size35012.g11570.t1">
    <property type="protein sequence ID" value="PSAMB.scaffold1172size35012.g11570.t1"/>
    <property type="gene ID" value="PSAMB.scaffold1172size35012.g11570"/>
</dbReference>
<accession>A0A914UQJ1</accession>
<dbReference type="AlphaFoldDB" id="A0A914UQJ1"/>
<evidence type="ECO:0000313" key="1">
    <source>
        <dbReference type="Proteomes" id="UP000887566"/>
    </source>
</evidence>
<sequence>MRRALLVRIHRLTDLHGIEKEHFNTLADPLVDNYIKEMMHSFAQPYEYPNTLSAVHDTWTFSAAISFTAIMLVTIDKYHDKGSADSTDNEEEHRLLSDWKAMKYFDSFSSLDIMTADEYY</sequence>